<dbReference type="GO" id="GO:0046872">
    <property type="term" value="F:metal ion binding"/>
    <property type="evidence" value="ECO:0007669"/>
    <property type="project" value="UniProtKB-KW"/>
</dbReference>
<evidence type="ECO:0000256" key="3">
    <source>
        <dbReference type="ARBA" id="ARBA00022833"/>
    </source>
</evidence>
<dbReference type="AlphaFoldDB" id="A0A8H6SZM6"/>
<dbReference type="GO" id="GO:0016846">
    <property type="term" value="F:carbon-sulfur lyase activity"/>
    <property type="evidence" value="ECO:0007669"/>
    <property type="project" value="InterPro"/>
</dbReference>
<dbReference type="InterPro" id="IPR011057">
    <property type="entry name" value="Mss4-like_sf"/>
</dbReference>
<dbReference type="Pfam" id="PF04828">
    <property type="entry name" value="GFA"/>
    <property type="match status" value="2"/>
</dbReference>
<protein>
    <recommendedName>
        <fullName evidence="4">CENP-V/GFA domain-containing protein</fullName>
    </recommendedName>
</protein>
<dbReference type="RefSeq" id="XP_037222605.1">
    <property type="nucleotide sequence ID" value="XM_037362313.1"/>
</dbReference>
<keyword evidence="6" id="KW-1185">Reference proteome</keyword>
<dbReference type="OrthoDB" id="2993351at2759"/>
<evidence type="ECO:0000256" key="1">
    <source>
        <dbReference type="ARBA" id="ARBA00005495"/>
    </source>
</evidence>
<gene>
    <name evidence="5" type="ORF">MIND_00553500</name>
</gene>
<dbReference type="EMBL" id="JACAZF010000004">
    <property type="protein sequence ID" value="KAF7307586.1"/>
    <property type="molecule type" value="Genomic_DNA"/>
</dbReference>
<name>A0A8H6SZM6_9AGAR</name>
<proteinExistence type="inferred from homology"/>
<dbReference type="GeneID" id="59344829"/>
<feature type="domain" description="CENP-V/GFA" evidence="4">
    <location>
        <begin position="138"/>
        <end position="257"/>
    </location>
</feature>
<keyword evidence="2" id="KW-0479">Metal-binding</keyword>
<dbReference type="InterPro" id="IPR052355">
    <property type="entry name" value="CENP-V-like"/>
</dbReference>
<feature type="domain" description="CENP-V/GFA" evidence="4">
    <location>
        <begin position="4"/>
        <end position="111"/>
    </location>
</feature>
<dbReference type="InterPro" id="IPR006913">
    <property type="entry name" value="CENP-V/GFA"/>
</dbReference>
<reference evidence="5" key="1">
    <citation type="submission" date="2020-05" db="EMBL/GenBank/DDBJ databases">
        <title>Mycena genomes resolve the evolution of fungal bioluminescence.</title>
        <authorList>
            <person name="Tsai I.J."/>
        </authorList>
    </citation>
    <scope>NUCLEOTIDE SEQUENCE</scope>
    <source>
        <strain evidence="5">171206Taipei</strain>
    </source>
</reference>
<dbReference type="Gene3D" id="2.170.150.70">
    <property type="match status" value="2"/>
</dbReference>
<evidence type="ECO:0000313" key="6">
    <source>
        <dbReference type="Proteomes" id="UP000636479"/>
    </source>
</evidence>
<dbReference type="PANTHER" id="PTHR28620:SF1">
    <property type="entry name" value="CENP-V_GFA DOMAIN-CONTAINING PROTEIN"/>
    <property type="match status" value="1"/>
</dbReference>
<sequence>MPAYLGNCHCGAFKFTFTTADELKHAQACDCSICSRNGYVLVKDGEFVATKGDLQTTLSSYTFGTRLWEHKFCPKCSTSIAIINSSESITVVNMRAIENIDLASLSINDYKGSQIEPIYQAPTHPAPAQAPPPDSAVYNGSCHCGAVAYTLVQPNKIATVSECNCSICSRHGARWTYILASNLTVRGAETKTTEYDFNTKQGKHTFCKTCGVVVYIRFAGPEGTKLDPANRALNVQTLNGIDLESFEVTKANGKAFPPAYVVPE</sequence>
<evidence type="ECO:0000313" key="5">
    <source>
        <dbReference type="EMBL" id="KAF7307586.1"/>
    </source>
</evidence>
<dbReference type="PROSITE" id="PS51891">
    <property type="entry name" value="CENP_V_GFA"/>
    <property type="match status" value="2"/>
</dbReference>
<dbReference type="Proteomes" id="UP000636479">
    <property type="component" value="Unassembled WGS sequence"/>
</dbReference>
<evidence type="ECO:0000259" key="4">
    <source>
        <dbReference type="PROSITE" id="PS51891"/>
    </source>
</evidence>
<accession>A0A8H6SZM6</accession>
<dbReference type="SUPFAM" id="SSF51316">
    <property type="entry name" value="Mss4-like"/>
    <property type="match status" value="2"/>
</dbReference>
<dbReference type="PANTHER" id="PTHR28620">
    <property type="entry name" value="CENTROMERE PROTEIN V"/>
    <property type="match status" value="1"/>
</dbReference>
<comment type="caution">
    <text evidence="5">The sequence shown here is derived from an EMBL/GenBank/DDBJ whole genome shotgun (WGS) entry which is preliminary data.</text>
</comment>
<keyword evidence="3" id="KW-0862">Zinc</keyword>
<evidence type="ECO:0000256" key="2">
    <source>
        <dbReference type="ARBA" id="ARBA00022723"/>
    </source>
</evidence>
<organism evidence="5 6">
    <name type="scientific">Mycena indigotica</name>
    <dbReference type="NCBI Taxonomy" id="2126181"/>
    <lineage>
        <taxon>Eukaryota</taxon>
        <taxon>Fungi</taxon>
        <taxon>Dikarya</taxon>
        <taxon>Basidiomycota</taxon>
        <taxon>Agaricomycotina</taxon>
        <taxon>Agaricomycetes</taxon>
        <taxon>Agaricomycetidae</taxon>
        <taxon>Agaricales</taxon>
        <taxon>Marasmiineae</taxon>
        <taxon>Mycenaceae</taxon>
        <taxon>Mycena</taxon>
    </lineage>
</organism>
<comment type="similarity">
    <text evidence="1">Belongs to the Gfa family.</text>
</comment>